<dbReference type="PANTHER" id="PTHR37984">
    <property type="entry name" value="PROTEIN CBG26694"/>
    <property type="match status" value="1"/>
</dbReference>
<reference evidence="10 11" key="1">
    <citation type="submission" date="2024-02" db="EMBL/GenBank/DDBJ databases">
        <title>A chromosome-level genome assembly of Drosophila madeirensis, a fruit fly species endemic to Madeira island.</title>
        <authorList>
            <person name="Tomihara K."/>
            <person name="Llopart A."/>
            <person name="Yamamoto D."/>
        </authorList>
    </citation>
    <scope>NUCLEOTIDE SEQUENCE [LARGE SCALE GENOMIC DNA]</scope>
    <source>
        <strain evidence="10 11">RF1</strain>
    </source>
</reference>
<dbReference type="EC" id="2.7.7.49" evidence="1"/>
<dbReference type="InterPro" id="IPR041373">
    <property type="entry name" value="RT_RNaseH"/>
</dbReference>
<evidence type="ECO:0000313" key="10">
    <source>
        <dbReference type="EMBL" id="BFF99975.1"/>
    </source>
</evidence>
<gene>
    <name evidence="10" type="ORF">DMAD_00084</name>
</gene>
<dbReference type="InterPro" id="IPR050951">
    <property type="entry name" value="Retrovirus_Pol_polyprotein"/>
</dbReference>
<dbReference type="SUPFAM" id="SSF56672">
    <property type="entry name" value="DNA/RNA polymerases"/>
    <property type="match status" value="1"/>
</dbReference>
<dbReference type="Pfam" id="PF17917">
    <property type="entry name" value="RT_RNaseH"/>
    <property type="match status" value="1"/>
</dbReference>
<feature type="domain" description="Integrase zinc-binding" evidence="9">
    <location>
        <begin position="226"/>
        <end position="259"/>
    </location>
</feature>
<accession>A0AAU9FWN7</accession>
<evidence type="ECO:0000259" key="8">
    <source>
        <dbReference type="Pfam" id="PF17917"/>
    </source>
</evidence>
<evidence type="ECO:0000256" key="7">
    <source>
        <dbReference type="ARBA" id="ARBA00022918"/>
    </source>
</evidence>
<dbReference type="CDD" id="cd09274">
    <property type="entry name" value="RNase_HI_RT_Ty3"/>
    <property type="match status" value="1"/>
</dbReference>
<evidence type="ECO:0000256" key="3">
    <source>
        <dbReference type="ARBA" id="ARBA00022695"/>
    </source>
</evidence>
<name>A0AAU9FWN7_DROMD</name>
<keyword evidence="11" id="KW-1185">Reference proteome</keyword>
<keyword evidence="7" id="KW-0695">RNA-directed DNA polymerase</keyword>
<protein>
    <recommendedName>
        <fullName evidence="1">RNA-directed DNA polymerase</fullName>
        <ecNumber evidence="1">2.7.7.49</ecNumber>
    </recommendedName>
</protein>
<dbReference type="Gene3D" id="1.10.340.70">
    <property type="match status" value="1"/>
</dbReference>
<dbReference type="InterPro" id="IPR041588">
    <property type="entry name" value="Integrase_H2C2"/>
</dbReference>
<keyword evidence="3" id="KW-0548">Nucleotidyltransferase</keyword>
<dbReference type="Gene3D" id="3.10.20.370">
    <property type="match status" value="1"/>
</dbReference>
<dbReference type="PANTHER" id="PTHR37984:SF5">
    <property type="entry name" value="PROTEIN NYNRIN-LIKE"/>
    <property type="match status" value="1"/>
</dbReference>
<evidence type="ECO:0000256" key="2">
    <source>
        <dbReference type="ARBA" id="ARBA00022679"/>
    </source>
</evidence>
<organism evidence="10 11">
    <name type="scientific">Drosophila madeirensis</name>
    <name type="common">Fruit fly</name>
    <dbReference type="NCBI Taxonomy" id="30013"/>
    <lineage>
        <taxon>Eukaryota</taxon>
        <taxon>Metazoa</taxon>
        <taxon>Ecdysozoa</taxon>
        <taxon>Arthropoda</taxon>
        <taxon>Hexapoda</taxon>
        <taxon>Insecta</taxon>
        <taxon>Pterygota</taxon>
        <taxon>Neoptera</taxon>
        <taxon>Endopterygota</taxon>
        <taxon>Diptera</taxon>
        <taxon>Brachycera</taxon>
        <taxon>Muscomorpha</taxon>
        <taxon>Ephydroidea</taxon>
        <taxon>Drosophilidae</taxon>
        <taxon>Drosophila</taxon>
        <taxon>Sophophora</taxon>
    </lineage>
</organism>
<dbReference type="InterPro" id="IPR043502">
    <property type="entry name" value="DNA/RNA_pol_sf"/>
</dbReference>
<feature type="domain" description="Reverse transcriptase RNase H-like" evidence="8">
    <location>
        <begin position="38"/>
        <end position="141"/>
    </location>
</feature>
<keyword evidence="5" id="KW-0255">Endonuclease</keyword>
<evidence type="ECO:0000256" key="6">
    <source>
        <dbReference type="ARBA" id="ARBA00022801"/>
    </source>
</evidence>
<dbReference type="AlphaFoldDB" id="A0AAU9FWN7"/>
<dbReference type="GO" id="GO:0016787">
    <property type="term" value="F:hydrolase activity"/>
    <property type="evidence" value="ECO:0007669"/>
    <property type="project" value="UniProtKB-KW"/>
</dbReference>
<dbReference type="Pfam" id="PF17921">
    <property type="entry name" value="Integrase_H2C2"/>
    <property type="match status" value="1"/>
</dbReference>
<dbReference type="GO" id="GO:0003964">
    <property type="term" value="F:RNA-directed DNA polymerase activity"/>
    <property type="evidence" value="ECO:0007669"/>
    <property type="project" value="UniProtKB-KW"/>
</dbReference>
<keyword evidence="6" id="KW-0378">Hydrolase</keyword>
<evidence type="ECO:0000256" key="4">
    <source>
        <dbReference type="ARBA" id="ARBA00022722"/>
    </source>
</evidence>
<keyword evidence="4" id="KW-0540">Nuclease</keyword>
<proteinExistence type="predicted"/>
<dbReference type="FunFam" id="3.10.20.370:FF:000001">
    <property type="entry name" value="Retrovirus-related Pol polyprotein from transposon 17.6-like protein"/>
    <property type="match status" value="1"/>
</dbReference>
<sequence length="259" mass="30247">MSNLLKKDNKWAWTSEQQAAFEELKEKLTQAPVLACPDFAERFTLQTDASAYGLGAVLTQQISGEERVIAYASRRLLKAEENYSATEKECLAIVWAIRKLQFNLEGYHFDVITDHLALKWLNSINSPTGRIARWALELQQFRFDVHYRRGSQNIEADALSRQPVEALQRTQEEPPKCSWIQRLLKRIQTQPEQCSEFIVENGQIYRRPGNRPDEEDSHQWKLCVARDHRQRVLQECHDHPTAGHQGIRKTINRVTQRYY</sequence>
<keyword evidence="2" id="KW-0808">Transferase</keyword>
<dbReference type="Proteomes" id="UP001500889">
    <property type="component" value="Chromosome A"/>
</dbReference>
<evidence type="ECO:0000256" key="5">
    <source>
        <dbReference type="ARBA" id="ARBA00022759"/>
    </source>
</evidence>
<evidence type="ECO:0000313" key="11">
    <source>
        <dbReference type="Proteomes" id="UP001500889"/>
    </source>
</evidence>
<dbReference type="FunFam" id="1.10.340.70:FF:000001">
    <property type="entry name" value="Retrovirus-related Pol polyprotein from transposon gypsy-like Protein"/>
    <property type="match status" value="1"/>
</dbReference>
<evidence type="ECO:0000259" key="9">
    <source>
        <dbReference type="Pfam" id="PF17921"/>
    </source>
</evidence>
<dbReference type="EMBL" id="AP029266">
    <property type="protein sequence ID" value="BFF99975.1"/>
    <property type="molecule type" value="Genomic_DNA"/>
</dbReference>
<evidence type="ECO:0000256" key="1">
    <source>
        <dbReference type="ARBA" id="ARBA00012493"/>
    </source>
</evidence>
<dbReference type="GO" id="GO:0004519">
    <property type="term" value="F:endonuclease activity"/>
    <property type="evidence" value="ECO:0007669"/>
    <property type="project" value="UniProtKB-KW"/>
</dbReference>